<dbReference type="SUPFAM" id="SSF53474">
    <property type="entry name" value="alpha/beta-Hydrolases"/>
    <property type="match status" value="1"/>
</dbReference>
<evidence type="ECO:0000256" key="2">
    <source>
        <dbReference type="ARBA" id="ARBA00022729"/>
    </source>
</evidence>
<evidence type="ECO:0000313" key="8">
    <source>
        <dbReference type="Proteomes" id="UP000199691"/>
    </source>
</evidence>
<organism evidence="7 8">
    <name type="scientific">Lentzea jiangxiensis</name>
    <dbReference type="NCBI Taxonomy" id="641025"/>
    <lineage>
        <taxon>Bacteria</taxon>
        <taxon>Bacillati</taxon>
        <taxon>Actinomycetota</taxon>
        <taxon>Actinomycetes</taxon>
        <taxon>Pseudonocardiales</taxon>
        <taxon>Pseudonocardiaceae</taxon>
        <taxon>Lentzea</taxon>
    </lineage>
</organism>
<dbReference type="InterPro" id="IPR000073">
    <property type="entry name" value="AB_hydrolase_1"/>
</dbReference>
<evidence type="ECO:0000256" key="4">
    <source>
        <dbReference type="SAM" id="SignalP"/>
    </source>
</evidence>
<dbReference type="RefSeq" id="WP_090095447.1">
    <property type="nucleotide sequence ID" value="NZ_FNIX01000001.1"/>
</dbReference>
<dbReference type="OrthoDB" id="4006962at2"/>
<proteinExistence type="inferred from homology"/>
<reference evidence="8" key="1">
    <citation type="submission" date="2016-10" db="EMBL/GenBank/DDBJ databases">
        <authorList>
            <person name="Varghese N."/>
            <person name="Submissions S."/>
        </authorList>
    </citation>
    <scope>NUCLEOTIDE SEQUENCE [LARGE SCALE GENOMIC DNA]</scope>
    <source>
        <strain evidence="8">CGMCC 4.6609</strain>
    </source>
</reference>
<dbReference type="Proteomes" id="UP000199691">
    <property type="component" value="Unassembled WGS sequence"/>
</dbReference>
<dbReference type="PANTHER" id="PTHR43248:SF29">
    <property type="entry name" value="TRIPEPTIDYL AMINOPEPTIDASE"/>
    <property type="match status" value="1"/>
</dbReference>
<dbReference type="GO" id="GO:0016787">
    <property type="term" value="F:hydrolase activity"/>
    <property type="evidence" value="ECO:0007669"/>
    <property type="project" value="UniProtKB-KW"/>
</dbReference>
<keyword evidence="2 4" id="KW-0732">Signal</keyword>
<dbReference type="Pfam" id="PF08386">
    <property type="entry name" value="Abhydrolase_4"/>
    <property type="match status" value="1"/>
</dbReference>
<feature type="domain" description="Peptidase S33 tripeptidyl aminopeptidase-like C-terminal" evidence="6">
    <location>
        <begin position="393"/>
        <end position="485"/>
    </location>
</feature>
<feature type="domain" description="AB hydrolase-1" evidence="5">
    <location>
        <begin position="88"/>
        <end position="278"/>
    </location>
</feature>
<name>A0A1H0G360_9PSEU</name>
<dbReference type="InterPro" id="IPR051601">
    <property type="entry name" value="Serine_prot/Carboxylest_S33"/>
</dbReference>
<sequence length="510" mass="55693">MQPMVRVFGAALASSALVLGASQVAVAAPEGQPEFNVGAIDWKPCEEVPTVECGFLELPVDYAKPKGEKFQLAVSRRKANDPSQRIGAMVINPGGPGGSGVDFSFGADRYFSKEIVDKFDVIGFDPRGVARSAPIKCSAEMLQKTPSSYPKSKAEFDALVVFNKALREDCRKQSGAIFDNASTAEVAQDIDAIRRALGEKKINYYGISYGTIMGQHYAERFGRNIRAMIIDSNMDHSLGTKAFLDSEARTAEDSFDEWVKWSDRSPSSPFHGQDLRKIWKDLLAKAERGEVPAPWDPTLKMTPEDLGSGVVGMAYGPSWKPFADQVKQIIDGVQAPKSAFSAFAAEETFPNPFPGIFCNDYNLRVSSWGEYQALTKSEYRIAPNTRGSSLGHGAMMGCAGFPKATNPQRTLKIKNAPKILLTNAKHDPATAYEWAVNAHRQSRDTTVFVTYEGWGHGVYDRSECTLKINNEYLVSLKLPRNGTSCAAVEPAETATMSVKPRVPAGPYSIA</sequence>
<dbReference type="STRING" id="641025.SAMN05421507_1011045"/>
<evidence type="ECO:0000259" key="5">
    <source>
        <dbReference type="Pfam" id="PF00561"/>
    </source>
</evidence>
<evidence type="ECO:0000259" key="6">
    <source>
        <dbReference type="Pfam" id="PF08386"/>
    </source>
</evidence>
<dbReference type="Gene3D" id="3.40.50.1820">
    <property type="entry name" value="alpha/beta hydrolase"/>
    <property type="match status" value="1"/>
</dbReference>
<keyword evidence="3" id="KW-0378">Hydrolase</keyword>
<evidence type="ECO:0000256" key="1">
    <source>
        <dbReference type="ARBA" id="ARBA00010088"/>
    </source>
</evidence>
<dbReference type="PANTHER" id="PTHR43248">
    <property type="entry name" value="2-SUCCINYL-6-HYDROXY-2,4-CYCLOHEXADIENE-1-CARBOXYLATE SYNTHASE"/>
    <property type="match status" value="1"/>
</dbReference>
<gene>
    <name evidence="7" type="ORF">SAMN05421507_1011045</name>
</gene>
<evidence type="ECO:0000313" key="7">
    <source>
        <dbReference type="EMBL" id="SDO01271.1"/>
    </source>
</evidence>
<keyword evidence="8" id="KW-1185">Reference proteome</keyword>
<feature type="chain" id="PRO_5011747585" evidence="4">
    <location>
        <begin position="28"/>
        <end position="510"/>
    </location>
</feature>
<comment type="similarity">
    <text evidence="1">Belongs to the peptidase S33 family.</text>
</comment>
<dbReference type="EMBL" id="FNIX01000001">
    <property type="protein sequence ID" value="SDO01271.1"/>
    <property type="molecule type" value="Genomic_DNA"/>
</dbReference>
<dbReference type="Pfam" id="PF00561">
    <property type="entry name" value="Abhydrolase_1"/>
    <property type="match status" value="1"/>
</dbReference>
<dbReference type="InterPro" id="IPR013595">
    <property type="entry name" value="Pept_S33_TAP-like_C"/>
</dbReference>
<dbReference type="AlphaFoldDB" id="A0A1H0G360"/>
<accession>A0A1H0G360</accession>
<evidence type="ECO:0000256" key="3">
    <source>
        <dbReference type="ARBA" id="ARBA00022801"/>
    </source>
</evidence>
<feature type="signal peptide" evidence="4">
    <location>
        <begin position="1"/>
        <end position="27"/>
    </location>
</feature>
<dbReference type="InterPro" id="IPR029058">
    <property type="entry name" value="AB_hydrolase_fold"/>
</dbReference>
<protein>
    <submittedName>
        <fullName evidence="7">TAP-like protein</fullName>
    </submittedName>
</protein>